<dbReference type="RefSeq" id="WP_106986999.1">
    <property type="nucleotide sequence ID" value="NZ_DAWBWI010000113.1"/>
</dbReference>
<keyword evidence="4" id="KW-1185">Reference proteome</keyword>
<keyword evidence="1" id="KW-0472">Membrane</keyword>
<evidence type="ECO:0000313" key="4">
    <source>
        <dbReference type="Proteomes" id="UP000241201"/>
    </source>
</evidence>
<reference evidence="4" key="1">
    <citation type="submission" date="2018-03" db="EMBL/GenBank/DDBJ databases">
        <title>Lachnoclostridium SNUG30370 gen.nov., sp.nov., isolated from human faeces.</title>
        <authorList>
            <person name="Seo B."/>
            <person name="Jeon K."/>
            <person name="Ko G."/>
        </authorList>
    </citation>
    <scope>NUCLEOTIDE SEQUENCE [LARGE SCALE GENOMIC DNA]</scope>
    <source>
        <strain evidence="4">SNUG30370</strain>
    </source>
</reference>
<organism evidence="3 4">
    <name type="scientific">Faecalibacillus faecis</name>
    <dbReference type="NCBI Taxonomy" id="1982628"/>
    <lineage>
        <taxon>Bacteria</taxon>
        <taxon>Bacillati</taxon>
        <taxon>Bacillota</taxon>
        <taxon>Erysipelotrichia</taxon>
        <taxon>Erysipelotrichales</taxon>
        <taxon>Coprobacillaceae</taxon>
        <taxon>Faecalibacillus</taxon>
    </lineage>
</organism>
<reference evidence="2" key="3">
    <citation type="submission" date="2021-10" db="EMBL/GenBank/DDBJ databases">
        <title>Collection of gut derived symbiotic bacterial strains cultured from healthy donors.</title>
        <authorList>
            <person name="Lin H."/>
            <person name="Littmann E."/>
            <person name="Kohout C."/>
            <person name="Pamer E.G."/>
        </authorList>
    </citation>
    <scope>NUCLEOTIDE SEQUENCE</scope>
    <source>
        <strain evidence="2">DFI.4.48</strain>
    </source>
</reference>
<dbReference type="EMBL" id="JAJDKZ010000005">
    <property type="protein sequence ID" value="MCB8609452.1"/>
    <property type="molecule type" value="Genomic_DNA"/>
</dbReference>
<dbReference type="GeneID" id="77469737"/>
<proteinExistence type="predicted"/>
<evidence type="ECO:0008006" key="5">
    <source>
        <dbReference type="Google" id="ProtNLM"/>
    </source>
</evidence>
<reference evidence="3" key="2">
    <citation type="journal article" date="2019" name="Int. J. Syst. Evol. Microbiol.">
        <title>Faecalibacillus intestinalis gen. nov., sp. nov. and Faecalibacillus faecis sp. nov., isolated from human faeces.</title>
        <authorList>
            <person name="Seo B."/>
            <person name="Jeon K."/>
            <person name="Baek I."/>
            <person name="Lee Y.M."/>
            <person name="Baek K."/>
            <person name="Ko G."/>
        </authorList>
    </citation>
    <scope>NUCLEOTIDE SEQUENCE</scope>
    <source>
        <strain evidence="3">SNUG30370</strain>
    </source>
</reference>
<evidence type="ECO:0000256" key="1">
    <source>
        <dbReference type="SAM" id="Phobius"/>
    </source>
</evidence>
<protein>
    <recommendedName>
        <fullName evidence="5">GerMN domain-containing protein</fullName>
    </recommendedName>
</protein>
<dbReference type="AlphaFoldDB" id="A0A2T3G3W0"/>
<evidence type="ECO:0000313" key="2">
    <source>
        <dbReference type="EMBL" id="MCB8609452.1"/>
    </source>
</evidence>
<keyword evidence="1" id="KW-0812">Transmembrane</keyword>
<dbReference type="Proteomes" id="UP000241201">
    <property type="component" value="Unassembled WGS sequence"/>
</dbReference>
<sequence>MFKKYLRNISMFFLCIFATFVYFKNDDVKKEAKATNIQTVIFKDQDETLIPVSVDIGVKDEIENNYRGIIETMKSTDYKEIGLYPLFNKKLELNALIIEPDQLTFDFTNHFPIKNDQQALDICEALSYLFCKNGITKINMKINGKAVSNFKNTTIPLSCMTAKLGINNFETSSFDLYQTSSVLVYNEKKISGKTYYIPTSTRIQSANQSIDQKVSLLLDHFDNSTKIETTKKSQLNDGILSIYLSSRILENDESINPILYQRLEKSFLSISNVSNVKIFIDNELIEEDKNVSSTIDNIIQI</sequence>
<gene>
    <name evidence="3" type="ORF">C7U55_01275</name>
    <name evidence="2" type="ORF">LJD69_02430</name>
</gene>
<accession>A0A2T3G3W0</accession>
<evidence type="ECO:0000313" key="3">
    <source>
        <dbReference type="EMBL" id="PST42217.1"/>
    </source>
</evidence>
<dbReference type="EMBL" id="PYLP01000001">
    <property type="protein sequence ID" value="PST42217.1"/>
    <property type="molecule type" value="Genomic_DNA"/>
</dbReference>
<keyword evidence="1" id="KW-1133">Transmembrane helix</keyword>
<comment type="caution">
    <text evidence="3">The sequence shown here is derived from an EMBL/GenBank/DDBJ whole genome shotgun (WGS) entry which is preliminary data.</text>
</comment>
<dbReference type="Proteomes" id="UP001198439">
    <property type="component" value="Unassembled WGS sequence"/>
</dbReference>
<feature type="transmembrane region" description="Helical" evidence="1">
    <location>
        <begin position="6"/>
        <end position="23"/>
    </location>
</feature>
<name>A0A2T3G3W0_9FIRM</name>